<dbReference type="PANTHER" id="PTHR33116:SF78">
    <property type="entry name" value="OS12G0587133 PROTEIN"/>
    <property type="match status" value="1"/>
</dbReference>
<dbReference type="CDD" id="cd06222">
    <property type="entry name" value="RNase_H_like"/>
    <property type="match status" value="1"/>
</dbReference>
<dbReference type="Gene3D" id="3.30.420.10">
    <property type="entry name" value="Ribonuclease H-like superfamily/Ribonuclease H"/>
    <property type="match status" value="1"/>
</dbReference>
<protein>
    <recommendedName>
        <fullName evidence="1">RNase H type-1 domain-containing protein</fullName>
    </recommendedName>
</protein>
<evidence type="ECO:0000313" key="2">
    <source>
        <dbReference type="EMBL" id="SPD12535.1"/>
    </source>
</evidence>
<dbReference type="GO" id="GO:0004523">
    <property type="term" value="F:RNA-DNA hybrid ribonuclease activity"/>
    <property type="evidence" value="ECO:0007669"/>
    <property type="project" value="InterPro"/>
</dbReference>
<accession>A0A2N9HKN5</accession>
<sequence>MVMWALETKLVQSKGYGSPWLLDTMNSGGFLSPVRPKVSSTPNLGKYLGFPLRSNGRSTRDFDFVVEKVQAKLSSWKAKLLSPAGRVILVQSVTSTIPAYYMQNVALPIRVCSNLDKLNRDFLWGSTDERKKMHMVSWDKVCKPRDLGGLGLYSTKTRNLALLAKLNWRIMEDPNSLWAKTLIAKYCPNGIMNERLGTRRSGSSNWKGMKKGHEVFRKGLRWVVNNGQEISFWHDLWVGDTPLRSLVHGPLSSWEDSLRVCDVVEGVNMWNLSTLSLDIPTCIRESIKAISVCPNRPLADKRVWDSVGGEFKLGKAYSIACNKFSECSSLNPSSWIWKVRTSPRIMFFLWQCYHLSVPLAKHTLLPVTNFLNALVLILPPGFGNYSKVKNMISTPIKWVVPPLGWFKLNTDGLSLGNPGLAGGEGVIRNHVAIDLGILNLEIEMDSLVAVELVNSITTPNAFLSTIVTDCRSLMERFESCSLKHIFREANGYADLLAKTGCDQRPDFISFSNAPAYVLEALAFDVSSATRFCLISS</sequence>
<feature type="domain" description="RNase H type-1" evidence="1">
    <location>
        <begin position="431"/>
        <end position="499"/>
    </location>
</feature>
<dbReference type="InterPro" id="IPR012337">
    <property type="entry name" value="RNaseH-like_sf"/>
</dbReference>
<dbReference type="AlphaFoldDB" id="A0A2N9HKN5"/>
<dbReference type="SUPFAM" id="SSF53098">
    <property type="entry name" value="Ribonuclease H-like"/>
    <property type="match status" value="1"/>
</dbReference>
<dbReference type="InterPro" id="IPR044730">
    <property type="entry name" value="RNase_H-like_dom_plant"/>
</dbReference>
<name>A0A2N9HKN5_FAGSY</name>
<proteinExistence type="predicted"/>
<dbReference type="Pfam" id="PF13456">
    <property type="entry name" value="RVT_3"/>
    <property type="match status" value="1"/>
</dbReference>
<reference evidence="2" key="1">
    <citation type="submission" date="2018-02" db="EMBL/GenBank/DDBJ databases">
        <authorList>
            <person name="Cohen D.B."/>
            <person name="Kent A.D."/>
        </authorList>
    </citation>
    <scope>NUCLEOTIDE SEQUENCE</scope>
</reference>
<organism evidence="2">
    <name type="scientific">Fagus sylvatica</name>
    <name type="common">Beechnut</name>
    <dbReference type="NCBI Taxonomy" id="28930"/>
    <lineage>
        <taxon>Eukaryota</taxon>
        <taxon>Viridiplantae</taxon>
        <taxon>Streptophyta</taxon>
        <taxon>Embryophyta</taxon>
        <taxon>Tracheophyta</taxon>
        <taxon>Spermatophyta</taxon>
        <taxon>Magnoliopsida</taxon>
        <taxon>eudicotyledons</taxon>
        <taxon>Gunneridae</taxon>
        <taxon>Pentapetalae</taxon>
        <taxon>rosids</taxon>
        <taxon>fabids</taxon>
        <taxon>Fagales</taxon>
        <taxon>Fagaceae</taxon>
        <taxon>Fagus</taxon>
    </lineage>
</organism>
<gene>
    <name evidence="2" type="ORF">FSB_LOCUS40417</name>
</gene>
<dbReference type="EMBL" id="OIVN01003628">
    <property type="protein sequence ID" value="SPD12535.1"/>
    <property type="molecule type" value="Genomic_DNA"/>
</dbReference>
<dbReference type="InterPro" id="IPR002156">
    <property type="entry name" value="RNaseH_domain"/>
</dbReference>
<evidence type="ECO:0000259" key="1">
    <source>
        <dbReference type="Pfam" id="PF13456"/>
    </source>
</evidence>
<dbReference type="InterPro" id="IPR036397">
    <property type="entry name" value="RNaseH_sf"/>
</dbReference>
<dbReference type="PANTHER" id="PTHR33116">
    <property type="entry name" value="REVERSE TRANSCRIPTASE ZINC-BINDING DOMAIN-CONTAINING PROTEIN-RELATED-RELATED"/>
    <property type="match status" value="1"/>
</dbReference>
<dbReference type="GO" id="GO:0003676">
    <property type="term" value="F:nucleic acid binding"/>
    <property type="evidence" value="ECO:0007669"/>
    <property type="project" value="InterPro"/>
</dbReference>